<organism evidence="1 2">
    <name type="scientific">Rhabditophanes sp. KR3021</name>
    <dbReference type="NCBI Taxonomy" id="114890"/>
    <lineage>
        <taxon>Eukaryota</taxon>
        <taxon>Metazoa</taxon>
        <taxon>Ecdysozoa</taxon>
        <taxon>Nematoda</taxon>
        <taxon>Chromadorea</taxon>
        <taxon>Rhabditida</taxon>
        <taxon>Tylenchina</taxon>
        <taxon>Panagrolaimomorpha</taxon>
        <taxon>Strongyloidoidea</taxon>
        <taxon>Alloionematidae</taxon>
        <taxon>Rhabditophanes</taxon>
    </lineage>
</organism>
<accession>A0AC35UGM9</accession>
<evidence type="ECO:0000313" key="1">
    <source>
        <dbReference type="Proteomes" id="UP000095286"/>
    </source>
</evidence>
<reference evidence="2" key="1">
    <citation type="submission" date="2016-11" db="UniProtKB">
        <authorList>
            <consortium name="WormBaseParasite"/>
        </authorList>
    </citation>
    <scope>IDENTIFICATION</scope>
    <source>
        <strain evidence="2">KR3021</strain>
    </source>
</reference>
<dbReference type="Proteomes" id="UP000095286">
    <property type="component" value="Unplaced"/>
</dbReference>
<dbReference type="WBParaSite" id="RSKR_0001155600.1">
    <property type="protein sequence ID" value="RSKR_0001155600.1"/>
    <property type="gene ID" value="RSKR_0001155600"/>
</dbReference>
<evidence type="ECO:0000313" key="2">
    <source>
        <dbReference type="WBParaSite" id="RSKR_0001155600.1"/>
    </source>
</evidence>
<name>A0AC35UGM9_9BILA</name>
<protein>
    <submittedName>
        <fullName evidence="2">C2H2-type domain-containing protein</fullName>
    </submittedName>
</protein>
<proteinExistence type="predicted"/>
<sequence>MPTPQGHYLGMNGNYHNIHANSYPNHQMSDPNMQYNGGYEVLHDGSMTNHSLTSLNDSQSNRKRKNDNSVSREDHLDQNYIDTYLMRHKDSLLQCDKCHLQFPSKEHYARHLAEHDTMAQLCFACEQCPQRFQLENDLLSHLNLHSDLTVFKCDTCEASFRSNYALRRHKDQCRQCFRHPFGIQPQLMESCAYPIDPYSFIKQEVDHTKMIPSNGITCSILSKDFQSGKTDSGVGSDGSSNSLNSSPSLHANLDEEYDNFNETIVADVMPLENKVIKTLEKEEDLEVDYRTRIDSAPNSCSPSSNGSNGFSPLGKKGSLVSNGGVSSGYSSSGGSNYSPVSSTMEIGIQNQYQPNGVYTHSGYPENWSSIISNDNIFSESFEFNEEAEVFESFDMGSSDILVEPSQKLVFKKYRALRASKDYLMESEPTRFDDQFKFNLSCDYDYRSNDVIELSCLLKNCFLHVVLCDKLQESSQCNLLILSLIEATSKKTV</sequence>